<comment type="caution">
    <text evidence="2">The sequence shown here is derived from an EMBL/GenBank/DDBJ whole genome shotgun (WGS) entry which is preliminary data.</text>
</comment>
<feature type="region of interest" description="Disordered" evidence="1">
    <location>
        <begin position="42"/>
        <end position="79"/>
    </location>
</feature>
<dbReference type="Gramene" id="OE9A117097T1">
    <property type="protein sequence ID" value="OE9A117097C1"/>
    <property type="gene ID" value="OE9A117097"/>
</dbReference>
<accession>A0A8S0SMV7</accession>
<evidence type="ECO:0000256" key="1">
    <source>
        <dbReference type="SAM" id="MobiDB-lite"/>
    </source>
</evidence>
<proteinExistence type="predicted"/>
<dbReference type="EMBL" id="CACTIH010005460">
    <property type="protein sequence ID" value="CAA2993919.1"/>
    <property type="molecule type" value="Genomic_DNA"/>
</dbReference>
<protein>
    <submittedName>
        <fullName evidence="2">Uncharacterized protein</fullName>
    </submittedName>
</protein>
<keyword evidence="3" id="KW-1185">Reference proteome</keyword>
<dbReference type="AlphaFoldDB" id="A0A8S0SMV7"/>
<organism evidence="2 3">
    <name type="scientific">Olea europaea subsp. europaea</name>
    <dbReference type="NCBI Taxonomy" id="158383"/>
    <lineage>
        <taxon>Eukaryota</taxon>
        <taxon>Viridiplantae</taxon>
        <taxon>Streptophyta</taxon>
        <taxon>Embryophyta</taxon>
        <taxon>Tracheophyta</taxon>
        <taxon>Spermatophyta</taxon>
        <taxon>Magnoliopsida</taxon>
        <taxon>eudicotyledons</taxon>
        <taxon>Gunneridae</taxon>
        <taxon>Pentapetalae</taxon>
        <taxon>asterids</taxon>
        <taxon>lamiids</taxon>
        <taxon>Lamiales</taxon>
        <taxon>Oleaceae</taxon>
        <taxon>Oleeae</taxon>
        <taxon>Olea</taxon>
    </lineage>
</organism>
<dbReference type="Proteomes" id="UP000594638">
    <property type="component" value="Unassembled WGS sequence"/>
</dbReference>
<gene>
    <name evidence="2" type="ORF">OLEA9_A117097</name>
</gene>
<evidence type="ECO:0000313" key="2">
    <source>
        <dbReference type="EMBL" id="CAA2993919.1"/>
    </source>
</evidence>
<sequence>MLIFDGLLEGAKEKEEKEAKKRKRLADDLYDFLYSSKVEKNSLTSDMDSGSQHKRHRRDWKLSYRSSDPEKHKETELGDDGEVREIYGFNINSTAVRKPFG</sequence>
<evidence type="ECO:0000313" key="3">
    <source>
        <dbReference type="Proteomes" id="UP000594638"/>
    </source>
</evidence>
<reference evidence="2 3" key="1">
    <citation type="submission" date="2019-12" db="EMBL/GenBank/DDBJ databases">
        <authorList>
            <person name="Alioto T."/>
            <person name="Alioto T."/>
            <person name="Gomez Garrido J."/>
        </authorList>
    </citation>
    <scope>NUCLEOTIDE SEQUENCE [LARGE SCALE GENOMIC DNA]</scope>
</reference>
<name>A0A8S0SMV7_OLEEU</name>
<feature type="compositionally biased region" description="Basic and acidic residues" evidence="1">
    <location>
        <begin position="67"/>
        <end position="79"/>
    </location>
</feature>